<feature type="transmembrane region" description="Helical" evidence="6">
    <location>
        <begin position="105"/>
        <end position="128"/>
    </location>
</feature>
<keyword evidence="4 6" id="KW-1133">Transmembrane helix</keyword>
<evidence type="ECO:0000256" key="2">
    <source>
        <dbReference type="ARBA" id="ARBA00022475"/>
    </source>
</evidence>
<reference evidence="7" key="1">
    <citation type="submission" date="2023-01" db="EMBL/GenBank/DDBJ databases">
        <title>Draft genome sequence of Nocardiopsis sp. LSu2-4 isolated from halophytes.</title>
        <authorList>
            <person name="Duangmal K."/>
            <person name="Chantavorakit T."/>
        </authorList>
    </citation>
    <scope>NUCLEOTIDE SEQUENCE</scope>
    <source>
        <strain evidence="7">LSu2-4</strain>
    </source>
</reference>
<dbReference type="EMBL" id="JAQFWP010000032">
    <property type="protein sequence ID" value="MDA2806255.1"/>
    <property type="molecule type" value="Genomic_DNA"/>
</dbReference>
<gene>
    <name evidence="7" type="ORF">O4U47_17215</name>
</gene>
<feature type="transmembrane region" description="Helical" evidence="6">
    <location>
        <begin position="149"/>
        <end position="173"/>
    </location>
</feature>
<name>A0ABT4TPE2_9ACTN</name>
<keyword evidence="2" id="KW-1003">Cell membrane</keyword>
<comment type="subcellular location">
    <subcellularLocation>
        <location evidence="1">Cell membrane</location>
        <topology evidence="1">Multi-pass membrane protein</topology>
    </subcellularLocation>
</comment>
<evidence type="ECO:0000313" key="7">
    <source>
        <dbReference type="EMBL" id="MDA2806255.1"/>
    </source>
</evidence>
<dbReference type="InterPro" id="IPR019108">
    <property type="entry name" value="Caa3_assmbl_CtaG-rel"/>
</dbReference>
<proteinExistence type="predicted"/>
<dbReference type="Pfam" id="PF09678">
    <property type="entry name" value="Caa3_CtaG"/>
    <property type="match status" value="1"/>
</dbReference>
<evidence type="ECO:0000256" key="3">
    <source>
        <dbReference type="ARBA" id="ARBA00022692"/>
    </source>
</evidence>
<feature type="transmembrane region" description="Helical" evidence="6">
    <location>
        <begin position="38"/>
        <end position="59"/>
    </location>
</feature>
<evidence type="ECO:0000256" key="5">
    <source>
        <dbReference type="ARBA" id="ARBA00023136"/>
    </source>
</evidence>
<organism evidence="7 8">
    <name type="scientific">Nocardiopsis suaedae</name>
    <dbReference type="NCBI Taxonomy" id="3018444"/>
    <lineage>
        <taxon>Bacteria</taxon>
        <taxon>Bacillati</taxon>
        <taxon>Actinomycetota</taxon>
        <taxon>Actinomycetes</taxon>
        <taxon>Streptosporangiales</taxon>
        <taxon>Nocardiopsidaceae</taxon>
        <taxon>Nocardiopsis</taxon>
    </lineage>
</organism>
<dbReference type="RefSeq" id="WP_270678899.1">
    <property type="nucleotide sequence ID" value="NZ_JAQFWP010000032.1"/>
</dbReference>
<feature type="transmembrane region" description="Helical" evidence="6">
    <location>
        <begin position="71"/>
        <end position="93"/>
    </location>
</feature>
<evidence type="ECO:0000313" key="8">
    <source>
        <dbReference type="Proteomes" id="UP001165685"/>
    </source>
</evidence>
<feature type="transmembrane region" description="Helical" evidence="6">
    <location>
        <begin position="185"/>
        <end position="207"/>
    </location>
</feature>
<keyword evidence="5 6" id="KW-0472">Membrane</keyword>
<evidence type="ECO:0000256" key="4">
    <source>
        <dbReference type="ARBA" id="ARBA00022989"/>
    </source>
</evidence>
<keyword evidence="3 6" id="KW-0812">Transmembrane</keyword>
<protein>
    <submittedName>
        <fullName evidence="7">Cytochrome c oxidase assembly protein</fullName>
    </submittedName>
</protein>
<feature type="transmembrane region" description="Helical" evidence="6">
    <location>
        <begin position="228"/>
        <end position="250"/>
    </location>
</feature>
<evidence type="ECO:0000256" key="1">
    <source>
        <dbReference type="ARBA" id="ARBA00004651"/>
    </source>
</evidence>
<sequence length="344" mass="38318">MDDQMPMDTMDHGMTGPMWMPSDPPTLSGLLAWQPQPYAILPILCAVLAAFYAIGLVRLRRRGIRWPLGRTVSWYVGVAMVLWVTATGIEAYGMAVFSVHMFQHMILTMLAPVFLLMGAPVTLVLRALPAGRGRRGAPRRGLVRFLHSPVAKAASHPAFTLSAFVFSLYGIYLTPLFDILMSSVWGHYLMLLHFLLTGIVFFGPVLMVDPWPGNRSHLLRMMLMMAGLPFHAFFAIAVMMSESPIVGFFASPPPAWDIDVMDDQLWAGGLTWVFGDVPTLVVMIVLAVLWMRSDARLARRSDRKAERDGDAELNAYNAYLQRLADHEAVAARSGRTVQGPFRTR</sequence>
<comment type="caution">
    <text evidence="7">The sequence shown here is derived from an EMBL/GenBank/DDBJ whole genome shotgun (WGS) entry which is preliminary data.</text>
</comment>
<keyword evidence="8" id="KW-1185">Reference proteome</keyword>
<evidence type="ECO:0000256" key="6">
    <source>
        <dbReference type="SAM" id="Phobius"/>
    </source>
</evidence>
<feature type="transmembrane region" description="Helical" evidence="6">
    <location>
        <begin position="270"/>
        <end position="291"/>
    </location>
</feature>
<accession>A0ABT4TPE2</accession>
<dbReference type="Proteomes" id="UP001165685">
    <property type="component" value="Unassembled WGS sequence"/>
</dbReference>